<feature type="region of interest" description="Disordered" evidence="7">
    <location>
        <begin position="368"/>
        <end position="392"/>
    </location>
</feature>
<dbReference type="Pfam" id="PF00091">
    <property type="entry name" value="Tubulin"/>
    <property type="match status" value="1"/>
</dbReference>
<comment type="function">
    <text evidence="6">Involved in cell shape control.</text>
</comment>
<dbReference type="Pfam" id="PF21011">
    <property type="entry name" value="CetZ_C"/>
    <property type="match status" value="1"/>
</dbReference>
<reference evidence="9 10" key="1">
    <citation type="submission" date="2016-10" db="EMBL/GenBank/DDBJ databases">
        <authorList>
            <person name="de Groot N.N."/>
        </authorList>
    </citation>
    <scope>NUCLEOTIDE SEQUENCE [LARGE SCALE GENOMIC DNA]</scope>
    <source>
        <strain evidence="9 10">CGMCC 1.5337</strain>
    </source>
</reference>
<feature type="compositionally biased region" description="Acidic residues" evidence="7">
    <location>
        <begin position="383"/>
        <end position="392"/>
    </location>
</feature>
<dbReference type="PANTHER" id="PTHR30314:SF10">
    <property type="entry name" value="TUBULIN-LIKE PROTEIN CETZ"/>
    <property type="match status" value="1"/>
</dbReference>
<evidence type="ECO:0000256" key="5">
    <source>
        <dbReference type="ARBA" id="ARBA00023134"/>
    </source>
</evidence>
<dbReference type="CDD" id="cd02202">
    <property type="entry name" value="CetZ_tubulin-like"/>
    <property type="match status" value="1"/>
</dbReference>
<evidence type="ECO:0000259" key="8">
    <source>
        <dbReference type="SMART" id="SM00864"/>
    </source>
</evidence>
<dbReference type="InterPro" id="IPR003008">
    <property type="entry name" value="Tubulin_FtsZ_GTPase"/>
</dbReference>
<dbReference type="EMBL" id="FOJA01000001">
    <property type="protein sequence ID" value="SEW26828.1"/>
    <property type="molecule type" value="Genomic_DNA"/>
</dbReference>
<dbReference type="InterPro" id="IPR048737">
    <property type="entry name" value="CetZ_C"/>
</dbReference>
<feature type="binding site" evidence="6">
    <location>
        <begin position="112"/>
        <end position="114"/>
    </location>
    <ligand>
        <name>GTP</name>
        <dbReference type="ChEBI" id="CHEBI:37565"/>
    </ligand>
</feature>
<comment type="subcellular location">
    <subcellularLocation>
        <location evidence="6">Cytoplasm</location>
    </subcellularLocation>
</comment>
<gene>
    <name evidence="6" type="primary">cetZ</name>
    <name evidence="9" type="ORF">SAMN04487945_2639</name>
</gene>
<dbReference type="GO" id="GO:0051301">
    <property type="term" value="P:cell division"/>
    <property type="evidence" value="ECO:0007669"/>
    <property type="project" value="UniProtKB-KW"/>
</dbReference>
<dbReference type="AlphaFoldDB" id="A0A1I0QJH8"/>
<evidence type="ECO:0000256" key="4">
    <source>
        <dbReference type="ARBA" id="ARBA00022960"/>
    </source>
</evidence>
<comment type="caution">
    <text evidence="6">Lacks conserved residue(s) required for the propagation of feature annotation.</text>
</comment>
<keyword evidence="4 6" id="KW-0133">Cell shape</keyword>
<dbReference type="GO" id="GO:0005737">
    <property type="term" value="C:cytoplasm"/>
    <property type="evidence" value="ECO:0007669"/>
    <property type="project" value="UniProtKB-SubCell"/>
</dbReference>
<keyword evidence="3 6" id="KW-0547">Nucleotide-binding</keyword>
<evidence type="ECO:0000256" key="1">
    <source>
        <dbReference type="ARBA" id="ARBA00006877"/>
    </source>
</evidence>
<feature type="domain" description="Tubulin/FtsZ GTPase" evidence="8">
    <location>
        <begin position="2"/>
        <end position="207"/>
    </location>
</feature>
<dbReference type="STRING" id="355548.SAMN04487945_2639"/>
<dbReference type="PANTHER" id="PTHR30314">
    <property type="entry name" value="CELL DIVISION PROTEIN FTSZ-RELATED"/>
    <property type="match status" value="1"/>
</dbReference>
<evidence type="ECO:0000256" key="2">
    <source>
        <dbReference type="ARBA" id="ARBA00022490"/>
    </source>
</evidence>
<proteinExistence type="inferred from homology"/>
<dbReference type="GO" id="GO:0032153">
    <property type="term" value="C:cell division site"/>
    <property type="evidence" value="ECO:0007669"/>
    <property type="project" value="TreeGrafter"/>
</dbReference>
<protein>
    <recommendedName>
        <fullName evidence="6">Tubulin-like protein CetZ</fullName>
    </recommendedName>
</protein>
<dbReference type="HAMAP" id="MF_01946">
    <property type="entry name" value="CetZ"/>
    <property type="match status" value="1"/>
</dbReference>
<evidence type="ECO:0000256" key="6">
    <source>
        <dbReference type="HAMAP-Rule" id="MF_01946"/>
    </source>
</evidence>
<dbReference type="RefSeq" id="WP_089669937.1">
    <property type="nucleotide sequence ID" value="NZ_FOJA01000001.1"/>
</dbReference>
<dbReference type="OrthoDB" id="329751at2157"/>
<keyword evidence="9" id="KW-0132">Cell division</keyword>
<evidence type="ECO:0000313" key="10">
    <source>
        <dbReference type="Proteomes" id="UP000198518"/>
    </source>
</evidence>
<dbReference type="Gene3D" id="3.30.1330.20">
    <property type="entry name" value="Tubulin/FtsZ, C-terminal domain"/>
    <property type="match status" value="1"/>
</dbReference>
<keyword evidence="10" id="KW-1185">Reference proteome</keyword>
<dbReference type="PROSITE" id="PS00227">
    <property type="entry name" value="TUBULIN"/>
    <property type="match status" value="1"/>
</dbReference>
<dbReference type="InterPro" id="IPR036525">
    <property type="entry name" value="Tubulin/FtsZ_GTPase_sf"/>
</dbReference>
<dbReference type="InterPro" id="IPR045061">
    <property type="entry name" value="FtsZ/CetZ"/>
</dbReference>
<dbReference type="GO" id="GO:0003924">
    <property type="term" value="F:GTPase activity"/>
    <property type="evidence" value="ECO:0007669"/>
    <property type="project" value="InterPro"/>
</dbReference>
<comment type="similarity">
    <text evidence="1 6">Belongs to the CetZ family.</text>
</comment>
<accession>A0A1I0QJH8</accession>
<keyword evidence="9" id="KW-0131">Cell cycle</keyword>
<dbReference type="GO" id="GO:0005525">
    <property type="term" value="F:GTP binding"/>
    <property type="evidence" value="ECO:0007669"/>
    <property type="project" value="UniProtKB-UniRule"/>
</dbReference>
<sequence length="392" mass="41559">MKLAVVGFGNAGGKIADRIVEYETQTERSLCQFTAVVNSARIDLHKLGYVPQRHQILVGQTDERSKGHGAGADPDLGAELTRQDLAEVQRVLDNVPLHDVDAFLVVAGLGGGTGSGGGPVFAEALGERYGEPVYGLGVLPSGDEGGRASLNAARSIRSFVDSTDATIAFDNDAWREGTQSIESGYEQTNVEIAKRVVSLLAPGEYDGSPVSENAMDSSDVKRTLSVGGVATVAYAEASLEEETQRQRGLLGRLRNDGEAGEREGAATKVHGLVRRAARSRLTCPADITSAERALVVVSGPPAELSQKGLVRSRKWLESQIDSVEVLAGDDPRPGADRLRATVLLANATDVPRIDALQEQAVDAQENIDAQAAERDTAISELVTDPDDELEPI</sequence>
<dbReference type="Proteomes" id="UP000198518">
    <property type="component" value="Unassembled WGS sequence"/>
</dbReference>
<dbReference type="PRINTS" id="PR00423">
    <property type="entry name" value="CELLDVISFTSZ"/>
</dbReference>
<evidence type="ECO:0000256" key="7">
    <source>
        <dbReference type="SAM" id="MobiDB-lite"/>
    </source>
</evidence>
<dbReference type="GO" id="GO:0007017">
    <property type="term" value="P:microtubule-based process"/>
    <property type="evidence" value="ECO:0007669"/>
    <property type="project" value="InterPro"/>
</dbReference>
<feature type="binding site" evidence="6">
    <location>
        <position position="171"/>
    </location>
    <ligand>
        <name>GTP</name>
        <dbReference type="ChEBI" id="CHEBI:37565"/>
    </ligand>
</feature>
<organism evidence="9 10">
    <name type="scientific">Halobacterium jilantaiense</name>
    <dbReference type="NCBI Taxonomy" id="355548"/>
    <lineage>
        <taxon>Archaea</taxon>
        <taxon>Methanobacteriati</taxon>
        <taxon>Methanobacteriota</taxon>
        <taxon>Stenosarchaea group</taxon>
        <taxon>Halobacteria</taxon>
        <taxon>Halobacteriales</taxon>
        <taxon>Halobacteriaceae</taxon>
        <taxon>Halobacterium</taxon>
    </lineage>
</organism>
<feature type="binding site" evidence="6">
    <location>
        <position position="189"/>
    </location>
    <ligand>
        <name>GTP</name>
        <dbReference type="ChEBI" id="CHEBI:37565"/>
    </ligand>
</feature>
<keyword evidence="2 6" id="KW-0963">Cytoplasm</keyword>
<dbReference type="InterPro" id="IPR032907">
    <property type="entry name" value="CetZ"/>
</dbReference>
<evidence type="ECO:0000256" key="3">
    <source>
        <dbReference type="ARBA" id="ARBA00022741"/>
    </source>
</evidence>
<evidence type="ECO:0000313" key="9">
    <source>
        <dbReference type="EMBL" id="SEW26828.1"/>
    </source>
</evidence>
<dbReference type="InterPro" id="IPR037103">
    <property type="entry name" value="Tubulin/FtsZ-like_C"/>
</dbReference>
<dbReference type="SMART" id="SM00864">
    <property type="entry name" value="Tubulin"/>
    <property type="match status" value="1"/>
</dbReference>
<dbReference type="Gene3D" id="3.40.50.1440">
    <property type="entry name" value="Tubulin/FtsZ, GTPase domain"/>
    <property type="match status" value="1"/>
</dbReference>
<dbReference type="SUPFAM" id="SSF52490">
    <property type="entry name" value="Tubulin nucleotide-binding domain-like"/>
    <property type="match status" value="1"/>
</dbReference>
<dbReference type="InterPro" id="IPR017975">
    <property type="entry name" value="Tubulin_CS"/>
</dbReference>
<dbReference type="GO" id="GO:0008360">
    <property type="term" value="P:regulation of cell shape"/>
    <property type="evidence" value="ECO:0007669"/>
    <property type="project" value="UniProtKB-UniRule"/>
</dbReference>
<keyword evidence="5 6" id="KW-0342">GTP-binding</keyword>
<name>A0A1I0QJH8_9EURY</name>
<dbReference type="GO" id="GO:0005874">
    <property type="term" value="C:microtubule"/>
    <property type="evidence" value="ECO:0007669"/>
    <property type="project" value="InterPro"/>
</dbReference>
<feature type="binding site" evidence="6">
    <location>
        <position position="144"/>
    </location>
    <ligand>
        <name>GTP</name>
        <dbReference type="ChEBI" id="CHEBI:37565"/>
    </ligand>
</feature>